<evidence type="ECO:0000313" key="2">
    <source>
        <dbReference type="Proteomes" id="UP001627284"/>
    </source>
</evidence>
<organism evidence="1 2">
    <name type="scientific">Solanum stoloniferum</name>
    <dbReference type="NCBI Taxonomy" id="62892"/>
    <lineage>
        <taxon>Eukaryota</taxon>
        <taxon>Viridiplantae</taxon>
        <taxon>Streptophyta</taxon>
        <taxon>Embryophyta</taxon>
        <taxon>Tracheophyta</taxon>
        <taxon>Spermatophyta</taxon>
        <taxon>Magnoliopsida</taxon>
        <taxon>eudicotyledons</taxon>
        <taxon>Gunneridae</taxon>
        <taxon>Pentapetalae</taxon>
        <taxon>asterids</taxon>
        <taxon>lamiids</taxon>
        <taxon>Solanales</taxon>
        <taxon>Solanaceae</taxon>
        <taxon>Solanoideae</taxon>
        <taxon>Solaneae</taxon>
        <taxon>Solanum</taxon>
    </lineage>
</organism>
<comment type="caution">
    <text evidence="1">The sequence shown here is derived from an EMBL/GenBank/DDBJ whole genome shotgun (WGS) entry which is preliminary data.</text>
</comment>
<dbReference type="PANTHER" id="PTHR35324">
    <property type="entry name" value="BNAA08G03750D PROTEIN"/>
    <property type="match status" value="1"/>
</dbReference>
<dbReference type="EMBL" id="JBJKTR010000014">
    <property type="protein sequence ID" value="KAL3346540.1"/>
    <property type="molecule type" value="Genomic_DNA"/>
</dbReference>
<dbReference type="PANTHER" id="PTHR35324:SF4">
    <property type="entry name" value="EXPRESSED PROTEIN"/>
    <property type="match status" value="1"/>
</dbReference>
<sequence length="120" mass="14114">MNAIYRFSTTHNSSTFLYFYVVRIESMQRNMAFAISKEKICSDHQDSVETESGNRVISSQLFLKSSSHENLDKNVVLRRLRHHKCLQKVRGNLKTLLDSYSTKDYYEHKWLEQGDVFCSP</sequence>
<dbReference type="AlphaFoldDB" id="A0ABD2SRJ3"/>
<keyword evidence="2" id="KW-1185">Reference proteome</keyword>
<gene>
    <name evidence="1" type="ORF">AABB24_025136</name>
</gene>
<protein>
    <submittedName>
        <fullName evidence="1">Uncharacterized protein</fullName>
    </submittedName>
</protein>
<dbReference type="Proteomes" id="UP001627284">
    <property type="component" value="Unassembled WGS sequence"/>
</dbReference>
<reference evidence="1 2" key="1">
    <citation type="submission" date="2024-05" db="EMBL/GenBank/DDBJ databases">
        <title>De novo assembly of an allotetraploid wild potato.</title>
        <authorList>
            <person name="Hosaka A.J."/>
        </authorList>
    </citation>
    <scope>NUCLEOTIDE SEQUENCE [LARGE SCALE GENOMIC DNA]</scope>
    <source>
        <tissue evidence="1">Young leaves</tissue>
    </source>
</reference>
<evidence type="ECO:0000313" key="1">
    <source>
        <dbReference type="EMBL" id="KAL3346540.1"/>
    </source>
</evidence>
<name>A0ABD2SRJ3_9SOLN</name>
<accession>A0ABD2SRJ3</accession>
<proteinExistence type="predicted"/>